<dbReference type="Pfam" id="PF25019">
    <property type="entry name" value="LRR_R13L1-DRL21"/>
    <property type="match status" value="1"/>
</dbReference>
<evidence type="ECO:0000259" key="14">
    <source>
        <dbReference type="Pfam" id="PF18052"/>
    </source>
</evidence>
<sequence length="1483" mass="168064">MAEIVLSAFLTVVFEKLASEALKKIAGSKGVGSKLKKLERSLIQIKALLNDASQKEITDEAVKVWLNGLQHLAYDIDDLLDDLATEAMHRKLADESGATTSKVRKLLPTCCTNFSRTSKRMERKLDDITTKLQELVEEKNNLGLGVITNEKPKIERYEASLVDTSGIVGRESEKNKLLKKLLGGRDEFTSQSFSILPIVGMGGVGKTTLARMLYDEKEVKDHFKLRAWVCVSDEFNIFNISKVIYQSVTGEKKEFEDLNLLQEALKKEFTNQLFLIVLDDVWSESYGDWEKLVAPFLVGSPGSRIIMTTRKEQLLRKLGFSHQDPLESLSQDDALSLFAQHALGVDNFDSHPTLRPHGELFVKKCDGLPLALRTLGRLLRTKTDEEQWKELLDSEIWRLGKSDEIVPALRLSYNDLSATLKLLFAYCSLFPKDYLFDKEELILLWMAEGFLHQPTTNKSKQRLGLEYFEELLSRSFFQHAPNNKSLFVMHDLLNDLATFVAGDFFSRLDIGMNQEFRKEVLQKHRHMSLVCKDYMVYKRFEPFKGAKNLRTFLALSGGLKESWKIFYLSNKVLSDLLQELPLLRVLSLSNLRISEVPEVVGSMKHLRYLNLSQTWITHLPENVCNLYNLQTLIVSDCHKLIKLPESFSKLKNLQHFDMRGSWKLKKMPLGIGELKSLHTLSSDIGLKLTELKNLQNLHGKVCIGGLGKVENAVDACEVNFSQKRFSELELDWGDEFNVFRTETHEKEVFNELKPHNGTLEKLSIVSYRGIEFPDWVADLSFRKLTHVLIYRCEECTSLPRLGQLPSLKELIIGGMSKVKVVDLELLGTDVAFPSLEILCFKSMSGWEEWSTNSGAFPCLQELRIEDCPNLLRVSLEALPSLRVLKLRKCGHGVLKNLVDVASSITKLEINDISGLTDELWRGVTKYLGAVEEVSIRGCDDIKYVWESEAEASKVLVNLKMLALRKCKIFMSLGEKEEDNCGSSLTSFRELGVSDCNNLEHCSCPESVEMLDIWNCDSITSVSFPTGGQKLKLLSVGNCNKLLEKGLGGREKTRVLINSKMQMLESVFISDWPNLKSISELSCFIHLNRLYISDCLSMESFPDHELPNLTSLTELTIQKCTSMDASFPRGLWPPKLCALDIGRLKKPISEWGPQNFPTSLVRLRLYAGPFDDLRSFGESSHLFPSSLTTLGIFGFEKLESVSTGLQHLTSLQNLSIRNCPKTIDLPEKLLPSLLVLWTEGCPNLKERISRGGSYWPHISLIPSFDNNDQSSKGSGLAPWPARLTSPPPSLSDFGYSSEMFEKDTEMWRKRVENYWDLLSPKISANTIRNVMDMKVNLGSFGAALKTKDLWVMNVVPEDGPNTLKLIYDRGLLGSIHNWCEAYSTYPRTYDLLHANDVFSDIIEKKGCSGEDLLIEMDRILRPTGFLIIRDKKPVMDFVKKYLTAIHWEQVATADSSSDETDTDHVVLIVQKKLWLTSESLRETD</sequence>
<dbReference type="Gene3D" id="3.80.10.10">
    <property type="entry name" value="Ribonuclease Inhibitor"/>
    <property type="match status" value="3"/>
</dbReference>
<dbReference type="Gene3D" id="1.10.8.430">
    <property type="entry name" value="Helical domain of apoptotic protease-activating factors"/>
    <property type="match status" value="1"/>
</dbReference>
<evidence type="ECO:0000256" key="7">
    <source>
        <dbReference type="ARBA" id="ARBA00022741"/>
    </source>
</evidence>
<dbReference type="InterPro" id="IPR056789">
    <property type="entry name" value="LRR_R13L1-DRL21"/>
</dbReference>
<dbReference type="SUPFAM" id="SSF52058">
    <property type="entry name" value="L domain-like"/>
    <property type="match status" value="2"/>
</dbReference>
<comment type="similarity">
    <text evidence="3">Belongs to the disease resistance NB-LRR family.</text>
</comment>
<dbReference type="GO" id="GO:0012505">
    <property type="term" value="C:endomembrane system"/>
    <property type="evidence" value="ECO:0007669"/>
    <property type="project" value="UniProtKB-SubCell"/>
</dbReference>
<dbReference type="InterPro" id="IPR041118">
    <property type="entry name" value="Rx_N"/>
</dbReference>
<feature type="domain" description="NB-ARC" evidence="13">
    <location>
        <begin position="171"/>
        <end position="342"/>
    </location>
</feature>
<evidence type="ECO:0000256" key="9">
    <source>
        <dbReference type="ARBA" id="ARBA00022840"/>
    </source>
</evidence>
<keyword evidence="5" id="KW-0433">Leucine-rich repeat</keyword>
<dbReference type="InterPro" id="IPR058922">
    <property type="entry name" value="WHD_DRP"/>
</dbReference>
<comment type="caution">
    <text evidence="17">The sequence shown here is derived from an EMBL/GenBank/DDBJ whole genome shotgun (WGS) entry which is preliminary data.</text>
</comment>
<keyword evidence="8" id="KW-0611">Plant defense</keyword>
<evidence type="ECO:0000259" key="15">
    <source>
        <dbReference type="Pfam" id="PF23559"/>
    </source>
</evidence>
<dbReference type="GO" id="GO:0043531">
    <property type="term" value="F:ADP binding"/>
    <property type="evidence" value="ECO:0007669"/>
    <property type="project" value="InterPro"/>
</dbReference>
<dbReference type="Proteomes" id="UP000235145">
    <property type="component" value="Unassembled WGS sequence"/>
</dbReference>
<keyword evidence="18" id="KW-1185">Reference proteome</keyword>
<dbReference type="InterPro" id="IPR004159">
    <property type="entry name" value="Put_SAM_MeTrfase"/>
</dbReference>
<dbReference type="PRINTS" id="PR00364">
    <property type="entry name" value="DISEASERSIST"/>
</dbReference>
<keyword evidence="7" id="KW-0547">Nucleotide-binding</keyword>
<evidence type="ECO:0000256" key="2">
    <source>
        <dbReference type="ARBA" id="ARBA00008361"/>
    </source>
</evidence>
<comment type="similarity">
    <text evidence="2">Belongs to the methyltransferase superfamily.</text>
</comment>
<dbReference type="InterPro" id="IPR032675">
    <property type="entry name" value="LRR_dom_sf"/>
</dbReference>
<dbReference type="SUPFAM" id="SSF52540">
    <property type="entry name" value="P-loop containing nucleoside triphosphate hydrolases"/>
    <property type="match status" value="1"/>
</dbReference>
<dbReference type="Gene3D" id="1.20.5.4130">
    <property type="match status" value="1"/>
</dbReference>
<keyword evidence="10" id="KW-0812">Transmembrane</keyword>
<proteinExistence type="inferred from homology"/>
<evidence type="ECO:0000256" key="1">
    <source>
        <dbReference type="ARBA" id="ARBA00004606"/>
    </source>
</evidence>
<evidence type="ECO:0000256" key="4">
    <source>
        <dbReference type="ARBA" id="ARBA00022603"/>
    </source>
</evidence>
<evidence type="ECO:0000256" key="5">
    <source>
        <dbReference type="ARBA" id="ARBA00022614"/>
    </source>
</evidence>
<keyword evidence="9" id="KW-0067">ATP-binding</keyword>
<dbReference type="SUPFAM" id="SSF53335">
    <property type="entry name" value="S-adenosyl-L-methionine-dependent methyltransferases"/>
    <property type="match status" value="1"/>
</dbReference>
<dbReference type="GO" id="GO:0032259">
    <property type="term" value="P:methylation"/>
    <property type="evidence" value="ECO:0007669"/>
    <property type="project" value="UniProtKB-KW"/>
</dbReference>
<feature type="domain" description="R13L1/DRL21-like LRR repeat region" evidence="16">
    <location>
        <begin position="688"/>
        <end position="815"/>
    </location>
</feature>
<evidence type="ECO:0000313" key="18">
    <source>
        <dbReference type="Proteomes" id="UP000235145"/>
    </source>
</evidence>
<feature type="domain" description="Disease resistance protein winged helix" evidence="15">
    <location>
        <begin position="429"/>
        <end position="497"/>
    </location>
</feature>
<evidence type="ECO:0000256" key="12">
    <source>
        <dbReference type="ARBA" id="ARBA00037847"/>
    </source>
</evidence>
<dbReference type="Pfam" id="PF00931">
    <property type="entry name" value="NB-ARC"/>
    <property type="match status" value="1"/>
</dbReference>
<evidence type="ECO:0000256" key="10">
    <source>
        <dbReference type="ARBA" id="ARBA00022968"/>
    </source>
</evidence>
<dbReference type="InterPro" id="IPR029063">
    <property type="entry name" value="SAM-dependent_MTases_sf"/>
</dbReference>
<dbReference type="PANTHER" id="PTHR36766:SF61">
    <property type="entry name" value="NB-ARC DOMAIN DISEASE RESISTANCE PROTEIN"/>
    <property type="match status" value="1"/>
</dbReference>
<dbReference type="InterPro" id="IPR002182">
    <property type="entry name" value="NB-ARC"/>
</dbReference>
<dbReference type="InterPro" id="IPR042197">
    <property type="entry name" value="Apaf_helical"/>
</dbReference>
<dbReference type="GO" id="GO:0051607">
    <property type="term" value="P:defense response to virus"/>
    <property type="evidence" value="ECO:0007669"/>
    <property type="project" value="UniProtKB-ARBA"/>
</dbReference>
<dbReference type="GO" id="GO:0008168">
    <property type="term" value="F:methyltransferase activity"/>
    <property type="evidence" value="ECO:0007669"/>
    <property type="project" value="UniProtKB-KW"/>
</dbReference>
<dbReference type="GO" id="GO:0005524">
    <property type="term" value="F:ATP binding"/>
    <property type="evidence" value="ECO:0007669"/>
    <property type="project" value="UniProtKB-KW"/>
</dbReference>
<evidence type="ECO:0000256" key="6">
    <source>
        <dbReference type="ARBA" id="ARBA00022737"/>
    </source>
</evidence>
<evidence type="ECO:0008006" key="19">
    <source>
        <dbReference type="Google" id="ProtNLM"/>
    </source>
</evidence>
<keyword evidence="4" id="KW-0489">Methyltransferase</keyword>
<accession>A0A9R1W8J6</accession>
<name>A0A9R1W8J6_LACSA</name>
<organism evidence="17 18">
    <name type="scientific">Lactuca sativa</name>
    <name type="common">Garden lettuce</name>
    <dbReference type="NCBI Taxonomy" id="4236"/>
    <lineage>
        <taxon>Eukaryota</taxon>
        <taxon>Viridiplantae</taxon>
        <taxon>Streptophyta</taxon>
        <taxon>Embryophyta</taxon>
        <taxon>Tracheophyta</taxon>
        <taxon>Spermatophyta</taxon>
        <taxon>Magnoliopsida</taxon>
        <taxon>eudicotyledons</taxon>
        <taxon>Gunneridae</taxon>
        <taxon>Pentapetalae</taxon>
        <taxon>asterids</taxon>
        <taxon>campanulids</taxon>
        <taxon>Asterales</taxon>
        <taxon>Asteraceae</taxon>
        <taxon>Cichorioideae</taxon>
        <taxon>Cichorieae</taxon>
        <taxon>Lactucinae</taxon>
        <taxon>Lactuca</taxon>
    </lineage>
</organism>
<dbReference type="Gramene" id="rna-gnl|WGS:NBSK|LSAT_3X117560_mrna">
    <property type="protein sequence ID" value="cds-PLY96214.1"/>
    <property type="gene ID" value="gene-LSAT_3X117560"/>
</dbReference>
<evidence type="ECO:0000259" key="16">
    <source>
        <dbReference type="Pfam" id="PF25019"/>
    </source>
</evidence>
<dbReference type="InterPro" id="IPR027417">
    <property type="entry name" value="P-loop_NTPase"/>
</dbReference>
<reference evidence="17 18" key="1">
    <citation type="journal article" date="2017" name="Nat. Commun.">
        <title>Genome assembly with in vitro proximity ligation data and whole-genome triplication in lettuce.</title>
        <authorList>
            <person name="Reyes-Chin-Wo S."/>
            <person name="Wang Z."/>
            <person name="Yang X."/>
            <person name="Kozik A."/>
            <person name="Arikit S."/>
            <person name="Song C."/>
            <person name="Xia L."/>
            <person name="Froenicke L."/>
            <person name="Lavelle D.O."/>
            <person name="Truco M.J."/>
            <person name="Xia R."/>
            <person name="Zhu S."/>
            <person name="Xu C."/>
            <person name="Xu H."/>
            <person name="Xu X."/>
            <person name="Cox K."/>
            <person name="Korf I."/>
            <person name="Meyers B.C."/>
            <person name="Michelmore R.W."/>
        </authorList>
    </citation>
    <scope>NUCLEOTIDE SEQUENCE [LARGE SCALE GENOMIC DNA]</scope>
    <source>
        <strain evidence="18">cv. Salinas</strain>
        <tissue evidence="17">Seedlings</tissue>
    </source>
</reference>
<evidence type="ECO:0000313" key="17">
    <source>
        <dbReference type="EMBL" id="KAJ0219168.1"/>
    </source>
</evidence>
<feature type="domain" description="Disease resistance N-terminal" evidence="14">
    <location>
        <begin position="9"/>
        <end position="98"/>
    </location>
</feature>
<dbReference type="Pfam" id="PF18052">
    <property type="entry name" value="Rx_N"/>
    <property type="match status" value="1"/>
</dbReference>
<evidence type="ECO:0000259" key="13">
    <source>
        <dbReference type="Pfam" id="PF00931"/>
    </source>
</evidence>
<dbReference type="GO" id="GO:0016020">
    <property type="term" value="C:membrane"/>
    <property type="evidence" value="ECO:0007669"/>
    <property type="project" value="UniProtKB-SubCell"/>
</dbReference>
<dbReference type="Gene3D" id="3.40.50.300">
    <property type="entry name" value="P-loop containing nucleotide triphosphate hydrolases"/>
    <property type="match status" value="1"/>
</dbReference>
<keyword evidence="4" id="KW-0808">Transferase</keyword>
<evidence type="ECO:0000256" key="3">
    <source>
        <dbReference type="ARBA" id="ARBA00008894"/>
    </source>
</evidence>
<gene>
    <name evidence="17" type="ORF">LSAT_V11C300148560</name>
</gene>
<dbReference type="FunFam" id="3.40.50.300:FF:001091">
    <property type="entry name" value="Probable disease resistance protein At1g61300"/>
    <property type="match status" value="1"/>
</dbReference>
<protein>
    <recommendedName>
        <fullName evidence="19">NB-ARC domain-containing protein</fullName>
    </recommendedName>
</protein>
<dbReference type="FunFam" id="1.10.10.10:FF:000322">
    <property type="entry name" value="Probable disease resistance protein At1g63360"/>
    <property type="match status" value="1"/>
</dbReference>
<evidence type="ECO:0000256" key="8">
    <source>
        <dbReference type="ARBA" id="ARBA00022821"/>
    </source>
</evidence>
<keyword evidence="11" id="KW-0325">Glycoprotein</keyword>
<keyword evidence="6" id="KW-0677">Repeat</keyword>
<dbReference type="Pfam" id="PF23559">
    <property type="entry name" value="WHD_DRP"/>
    <property type="match status" value="1"/>
</dbReference>
<evidence type="ECO:0000256" key="11">
    <source>
        <dbReference type="ARBA" id="ARBA00023180"/>
    </source>
</evidence>
<keyword evidence="10" id="KW-0735">Signal-anchor</keyword>
<dbReference type="Pfam" id="PF03141">
    <property type="entry name" value="Methyltransf_29"/>
    <property type="match status" value="1"/>
</dbReference>
<dbReference type="PANTHER" id="PTHR36766">
    <property type="entry name" value="PLANT BROAD-SPECTRUM MILDEW RESISTANCE PROTEIN RPW8"/>
    <property type="match status" value="1"/>
</dbReference>
<comment type="subcellular location">
    <subcellularLocation>
        <location evidence="12">Endomembrane system</location>
        <topology evidence="12">Single-pass membrane protein</topology>
    </subcellularLocation>
    <subcellularLocation>
        <location evidence="1">Membrane</location>
        <topology evidence="1">Single-pass type II membrane protein</topology>
    </subcellularLocation>
</comment>
<dbReference type="EMBL" id="NBSK02000003">
    <property type="protein sequence ID" value="KAJ0219168.1"/>
    <property type="molecule type" value="Genomic_DNA"/>
</dbReference>